<sequence length="347" mass="38470">MKLREIGLAAALVTFANSFGTETNTFHVVHSEKRRTVVFEPEPGVLMQLSVVLPRRVRPYGKEKDAYSIEFLDGEVSDESLRAWVESEYWAFRLLFGPLRRALNGEQQSVRRQLDGFFGRTLWHWDRRWAASELDLMYALRPLPQMPLGSISLGGFEQLWRELGELASDSDDRSEPLVAMTVVLWRGTEILWSSSLLDDSTDDKIRALRALVTWSRAAFAPAFSSPVRPTSGRSARAAIQSRAQYSNRAINFSSSSRPASGTSSASSSMPATRTLLAQQQLQLQRSQTTSGAGSWLWGWRSKPESDSPKQSDNRNDSVETESDDESGSSGRSSVNAGVQAATSIVTG</sequence>
<keyword evidence="2" id="KW-1185">Reference proteome</keyword>
<protein>
    <submittedName>
        <fullName evidence="1">Uncharacterized protein</fullName>
    </submittedName>
</protein>
<accession>A0ACC1KUB3</accession>
<dbReference type="EMBL" id="JANBUP010004118">
    <property type="protein sequence ID" value="KAJ2794826.1"/>
    <property type="molecule type" value="Genomic_DNA"/>
</dbReference>
<proteinExistence type="predicted"/>
<name>A0ACC1KUB3_9FUNG</name>
<evidence type="ECO:0000313" key="2">
    <source>
        <dbReference type="Proteomes" id="UP001140096"/>
    </source>
</evidence>
<comment type="caution">
    <text evidence="1">The sequence shown here is derived from an EMBL/GenBank/DDBJ whole genome shotgun (WGS) entry which is preliminary data.</text>
</comment>
<reference evidence="1" key="1">
    <citation type="submission" date="2022-07" db="EMBL/GenBank/DDBJ databases">
        <title>Phylogenomic reconstructions and comparative analyses of Kickxellomycotina fungi.</title>
        <authorList>
            <person name="Reynolds N.K."/>
            <person name="Stajich J.E."/>
            <person name="Barry K."/>
            <person name="Grigoriev I.V."/>
            <person name="Crous P."/>
            <person name="Smith M.E."/>
        </authorList>
    </citation>
    <scope>NUCLEOTIDE SEQUENCE</scope>
    <source>
        <strain evidence="1">CBS 102833</strain>
    </source>
</reference>
<feature type="non-terminal residue" evidence="1">
    <location>
        <position position="347"/>
    </location>
</feature>
<gene>
    <name evidence="1" type="ORF">H4S07_006650</name>
</gene>
<organism evidence="1 2">
    <name type="scientific">Coemansia furcata</name>
    <dbReference type="NCBI Taxonomy" id="417177"/>
    <lineage>
        <taxon>Eukaryota</taxon>
        <taxon>Fungi</taxon>
        <taxon>Fungi incertae sedis</taxon>
        <taxon>Zoopagomycota</taxon>
        <taxon>Kickxellomycotina</taxon>
        <taxon>Kickxellomycetes</taxon>
        <taxon>Kickxellales</taxon>
        <taxon>Kickxellaceae</taxon>
        <taxon>Coemansia</taxon>
    </lineage>
</organism>
<evidence type="ECO:0000313" key="1">
    <source>
        <dbReference type="EMBL" id="KAJ2794826.1"/>
    </source>
</evidence>
<dbReference type="Proteomes" id="UP001140096">
    <property type="component" value="Unassembled WGS sequence"/>
</dbReference>